<feature type="domain" description="ZP" evidence="3">
    <location>
        <begin position="73"/>
        <end position="253"/>
    </location>
</feature>
<dbReference type="GO" id="GO:2000344">
    <property type="term" value="P:positive regulation of acrosome reaction"/>
    <property type="evidence" value="ECO:0007669"/>
    <property type="project" value="TreeGrafter"/>
</dbReference>
<dbReference type="PANTHER" id="PTHR11576">
    <property type="entry name" value="ZONA PELLUCIDA SPERM-BINDING PROTEIN 3"/>
    <property type="match status" value="1"/>
</dbReference>
<name>A0A4Z2EIQ4_9TELE</name>
<organism evidence="4 5">
    <name type="scientific">Liparis tanakae</name>
    <name type="common">Tanaka's snailfish</name>
    <dbReference type="NCBI Taxonomy" id="230148"/>
    <lineage>
        <taxon>Eukaryota</taxon>
        <taxon>Metazoa</taxon>
        <taxon>Chordata</taxon>
        <taxon>Craniata</taxon>
        <taxon>Vertebrata</taxon>
        <taxon>Euteleostomi</taxon>
        <taxon>Actinopterygii</taxon>
        <taxon>Neopterygii</taxon>
        <taxon>Teleostei</taxon>
        <taxon>Neoteleostei</taxon>
        <taxon>Acanthomorphata</taxon>
        <taxon>Eupercaria</taxon>
        <taxon>Perciformes</taxon>
        <taxon>Cottioidei</taxon>
        <taxon>Cottales</taxon>
        <taxon>Liparidae</taxon>
        <taxon>Liparis</taxon>
    </lineage>
</organism>
<dbReference type="InterPro" id="IPR055356">
    <property type="entry name" value="ZP-N"/>
</dbReference>
<reference evidence="4 5" key="1">
    <citation type="submission" date="2019-03" db="EMBL/GenBank/DDBJ databases">
        <title>First draft genome of Liparis tanakae, snailfish: a comprehensive survey of snailfish specific genes.</title>
        <authorList>
            <person name="Kim W."/>
            <person name="Song I."/>
            <person name="Jeong J.-H."/>
            <person name="Kim D."/>
            <person name="Kim S."/>
            <person name="Ryu S."/>
            <person name="Song J.Y."/>
            <person name="Lee S.K."/>
        </authorList>
    </citation>
    <scope>NUCLEOTIDE SEQUENCE [LARGE SCALE GENOMIC DNA]</scope>
    <source>
        <tissue evidence="4">Muscle</tissue>
    </source>
</reference>
<dbReference type="InterPro" id="IPR001507">
    <property type="entry name" value="ZP_dom"/>
</dbReference>
<dbReference type="GO" id="GO:0032190">
    <property type="term" value="F:acrosin binding"/>
    <property type="evidence" value="ECO:0007669"/>
    <property type="project" value="TreeGrafter"/>
</dbReference>
<feature type="signal peptide" evidence="2">
    <location>
        <begin position="1"/>
        <end position="20"/>
    </location>
</feature>
<proteinExistence type="predicted"/>
<dbReference type="Pfam" id="PF23344">
    <property type="entry name" value="ZP-N"/>
    <property type="match status" value="1"/>
</dbReference>
<gene>
    <name evidence="4" type="primary">ZP3_12</name>
    <name evidence="4" type="ORF">EYF80_061015</name>
</gene>
<evidence type="ECO:0000313" key="4">
    <source>
        <dbReference type="EMBL" id="TNN28837.1"/>
    </source>
</evidence>
<keyword evidence="5" id="KW-1185">Reference proteome</keyword>
<sequence length="253" mass="28169">MKTFPPVLLFMLQLTLPTLPASEALTRTSNVSRRDTGSLPVRSTGPEPVLDALPPARAAAGPPGRSAVSVRTSCELNKMRVQVHRSVLGTGQPDSRLTLGTCGASRATRDYVYFDYDVSMCGTRRAMVDNQVAYLNELHYDPLRLQGPIRRAVPFRLSVACHYNRFQYSDYTPKLRESAAPMKTRTKLVLTPRNAQWDSLPPSGQYSLGRSMYFQAEAPPLLREERLYVHRCYATPENSHSSTPQVPVVENSG</sequence>
<dbReference type="GO" id="GO:0035803">
    <property type="term" value="P:egg coat formation"/>
    <property type="evidence" value="ECO:0007669"/>
    <property type="project" value="TreeGrafter"/>
</dbReference>
<evidence type="ECO:0000256" key="2">
    <source>
        <dbReference type="SAM" id="SignalP"/>
    </source>
</evidence>
<evidence type="ECO:0000259" key="3">
    <source>
        <dbReference type="PROSITE" id="PS51034"/>
    </source>
</evidence>
<dbReference type="FunFam" id="2.60.40.3210:FF:000001">
    <property type="entry name" value="Zona pellucida sperm-binding protein 3"/>
    <property type="match status" value="1"/>
</dbReference>
<comment type="caution">
    <text evidence="4">The sequence shown here is derived from an EMBL/GenBank/DDBJ whole genome shotgun (WGS) entry which is preliminary data.</text>
</comment>
<dbReference type="GO" id="GO:0007339">
    <property type="term" value="P:binding of sperm to zona pellucida"/>
    <property type="evidence" value="ECO:0007669"/>
    <property type="project" value="TreeGrafter"/>
</dbReference>
<feature type="chain" id="PRO_5021229519" evidence="2">
    <location>
        <begin position="21"/>
        <end position="253"/>
    </location>
</feature>
<dbReference type="GO" id="GO:0031012">
    <property type="term" value="C:extracellular matrix"/>
    <property type="evidence" value="ECO:0007669"/>
    <property type="project" value="TreeGrafter"/>
</dbReference>
<dbReference type="PANTHER" id="PTHR11576:SF26">
    <property type="entry name" value="ZONA PELLUCIDA GLYCOPROTEIN 3D TANDEM DUPLICATE 2"/>
    <property type="match status" value="1"/>
</dbReference>
<protein>
    <submittedName>
        <fullName evidence="4">Zona pellucida sperm-binding protein 3</fullName>
    </submittedName>
</protein>
<dbReference type="Gene3D" id="2.60.40.4100">
    <property type="entry name" value="Zona pellucida, ZP-C domain"/>
    <property type="match status" value="1"/>
</dbReference>
<evidence type="ECO:0000313" key="5">
    <source>
        <dbReference type="Proteomes" id="UP000314294"/>
    </source>
</evidence>
<dbReference type="Proteomes" id="UP000314294">
    <property type="component" value="Unassembled WGS sequence"/>
</dbReference>
<keyword evidence="2" id="KW-0732">Signal</keyword>
<dbReference type="EMBL" id="SRLO01006376">
    <property type="protein sequence ID" value="TNN28837.1"/>
    <property type="molecule type" value="Genomic_DNA"/>
</dbReference>
<dbReference type="OrthoDB" id="8902383at2759"/>
<dbReference type="AlphaFoldDB" id="A0A4Z2EIQ4"/>
<feature type="region of interest" description="Disordered" evidence="1">
    <location>
        <begin position="26"/>
        <end position="49"/>
    </location>
</feature>
<dbReference type="Gene3D" id="2.60.40.3210">
    <property type="entry name" value="Zona pellucida, ZP-N domain"/>
    <property type="match status" value="1"/>
</dbReference>
<dbReference type="InterPro" id="IPR042235">
    <property type="entry name" value="ZP-C_dom"/>
</dbReference>
<evidence type="ECO:0000256" key="1">
    <source>
        <dbReference type="SAM" id="MobiDB-lite"/>
    </source>
</evidence>
<accession>A0A4Z2EIQ4</accession>
<dbReference type="PROSITE" id="PS51034">
    <property type="entry name" value="ZP_2"/>
    <property type="match status" value="1"/>
</dbReference>